<accession>A0A316HKK7</accession>
<organism evidence="2 3">
    <name type="scientific">Fulvimonas soli</name>
    <dbReference type="NCBI Taxonomy" id="155197"/>
    <lineage>
        <taxon>Bacteria</taxon>
        <taxon>Pseudomonadati</taxon>
        <taxon>Pseudomonadota</taxon>
        <taxon>Gammaproteobacteria</taxon>
        <taxon>Lysobacterales</taxon>
        <taxon>Rhodanobacteraceae</taxon>
        <taxon>Fulvimonas</taxon>
    </lineage>
</organism>
<dbReference type="OrthoDB" id="2664633at2"/>
<name>A0A316HKK7_9GAMM</name>
<evidence type="ECO:0000256" key="1">
    <source>
        <dbReference type="SAM" id="MobiDB-lite"/>
    </source>
</evidence>
<dbReference type="EMBL" id="QGHC01000029">
    <property type="protein sequence ID" value="PWK80829.1"/>
    <property type="molecule type" value="Genomic_DNA"/>
</dbReference>
<dbReference type="Proteomes" id="UP000245812">
    <property type="component" value="Unassembled WGS sequence"/>
</dbReference>
<dbReference type="RefSeq" id="WP_109724917.1">
    <property type="nucleotide sequence ID" value="NZ_MSZV01000109.1"/>
</dbReference>
<feature type="region of interest" description="Disordered" evidence="1">
    <location>
        <begin position="59"/>
        <end position="80"/>
    </location>
</feature>
<proteinExistence type="predicted"/>
<evidence type="ECO:0000313" key="3">
    <source>
        <dbReference type="Proteomes" id="UP000245812"/>
    </source>
</evidence>
<reference evidence="2 3" key="1">
    <citation type="submission" date="2018-05" db="EMBL/GenBank/DDBJ databases">
        <title>Genomic Encyclopedia of Type Strains, Phase IV (KMG-IV): sequencing the most valuable type-strain genomes for metagenomic binning, comparative biology and taxonomic classification.</title>
        <authorList>
            <person name="Goeker M."/>
        </authorList>
    </citation>
    <scope>NUCLEOTIDE SEQUENCE [LARGE SCALE GENOMIC DNA]</scope>
    <source>
        <strain evidence="2 3">DSM 14263</strain>
    </source>
</reference>
<dbReference type="AlphaFoldDB" id="A0A316HKK7"/>
<sequence length="253" mass="25434">MAGDVQRGGEVKDDRLKALYAAKAAYEAKDLAGMGSQAYQAAGQNNAGGINLKVGIGGSTASSETRTHDETSDGSEIRSQGDVTIAATGGDLNLVGSTVGGNNVTLAAAHDINIQSQAEHHTLQNASQNASGGVGLQIGTDGIGFYAQASMGKGQAHGNGTTHAESHVDAGGTLSLVAGNDATLQGTQLAGETVQANVGHDLNVLSEQNTDDYASKQWQAGGKVVIGYGSGASASYSQSKADSHYASVKEVTA</sequence>
<gene>
    <name evidence="2" type="ORF">C7456_1293</name>
</gene>
<dbReference type="Pfam" id="PF13332">
    <property type="entry name" value="Fil_haemagg_2"/>
    <property type="match status" value="1"/>
</dbReference>
<dbReference type="InterPro" id="IPR025157">
    <property type="entry name" value="Hemagglutinin_rpt"/>
</dbReference>
<dbReference type="GO" id="GO:0003824">
    <property type="term" value="F:catalytic activity"/>
    <property type="evidence" value="ECO:0007669"/>
    <property type="project" value="UniProtKB-ARBA"/>
</dbReference>
<keyword evidence="3" id="KW-1185">Reference proteome</keyword>
<comment type="caution">
    <text evidence="2">The sequence shown here is derived from an EMBL/GenBank/DDBJ whole genome shotgun (WGS) entry which is preliminary data.</text>
</comment>
<evidence type="ECO:0000313" key="2">
    <source>
        <dbReference type="EMBL" id="PWK80829.1"/>
    </source>
</evidence>
<protein>
    <submittedName>
        <fullName evidence="2">Hemagglutinin-like protein</fullName>
    </submittedName>
</protein>